<dbReference type="Proteomes" id="UP000789759">
    <property type="component" value="Unassembled WGS sequence"/>
</dbReference>
<evidence type="ECO:0000313" key="2">
    <source>
        <dbReference type="Proteomes" id="UP000789759"/>
    </source>
</evidence>
<comment type="caution">
    <text evidence="1">The sequence shown here is derived from an EMBL/GenBank/DDBJ whole genome shotgun (WGS) entry which is preliminary data.</text>
</comment>
<name>A0A9N9I959_9GLOM</name>
<evidence type="ECO:0000313" key="1">
    <source>
        <dbReference type="EMBL" id="CAG8725327.1"/>
    </source>
</evidence>
<organism evidence="1 2">
    <name type="scientific">Cetraspora pellucida</name>
    <dbReference type="NCBI Taxonomy" id="1433469"/>
    <lineage>
        <taxon>Eukaryota</taxon>
        <taxon>Fungi</taxon>
        <taxon>Fungi incertae sedis</taxon>
        <taxon>Mucoromycota</taxon>
        <taxon>Glomeromycotina</taxon>
        <taxon>Glomeromycetes</taxon>
        <taxon>Diversisporales</taxon>
        <taxon>Gigasporaceae</taxon>
        <taxon>Cetraspora</taxon>
    </lineage>
</organism>
<reference evidence="1" key="1">
    <citation type="submission" date="2021-06" db="EMBL/GenBank/DDBJ databases">
        <authorList>
            <person name="Kallberg Y."/>
            <person name="Tangrot J."/>
            <person name="Rosling A."/>
        </authorList>
    </citation>
    <scope>NUCLEOTIDE SEQUENCE</scope>
    <source>
        <strain evidence="1">FL966</strain>
    </source>
</reference>
<dbReference type="EMBL" id="CAJVQA010013576">
    <property type="protein sequence ID" value="CAG8725327.1"/>
    <property type="molecule type" value="Genomic_DNA"/>
</dbReference>
<keyword evidence="2" id="KW-1185">Reference proteome</keyword>
<dbReference type="OrthoDB" id="10477935at2759"/>
<sequence length="69" mass="8021">MNTIRPPQPPAIRARDVIAEIDTQNIVLPRNVLSIMASKSWSQEGENIKEIYRFLANEAETLFKYLQKY</sequence>
<accession>A0A9N9I959</accession>
<protein>
    <submittedName>
        <fullName evidence="1">16038_t:CDS:1</fullName>
    </submittedName>
</protein>
<gene>
    <name evidence="1" type="ORF">CPELLU_LOCUS13145</name>
</gene>
<dbReference type="AlphaFoldDB" id="A0A9N9I959"/>
<proteinExistence type="predicted"/>